<evidence type="ECO:0000313" key="2">
    <source>
        <dbReference type="Proteomes" id="UP001229421"/>
    </source>
</evidence>
<dbReference type="EMBL" id="JAUHHV010000001">
    <property type="protein sequence ID" value="KAK1435980.1"/>
    <property type="molecule type" value="Genomic_DNA"/>
</dbReference>
<gene>
    <name evidence="1" type="ORF">QVD17_01754</name>
</gene>
<sequence>MNKYFWTNGLHVCLKICDAFMIIYMNKCVAFPFWESWEDHSHPKEVQGGEEECTTMLYSDWLKRFLVGTL</sequence>
<organism evidence="1 2">
    <name type="scientific">Tagetes erecta</name>
    <name type="common">African marigold</name>
    <dbReference type="NCBI Taxonomy" id="13708"/>
    <lineage>
        <taxon>Eukaryota</taxon>
        <taxon>Viridiplantae</taxon>
        <taxon>Streptophyta</taxon>
        <taxon>Embryophyta</taxon>
        <taxon>Tracheophyta</taxon>
        <taxon>Spermatophyta</taxon>
        <taxon>Magnoliopsida</taxon>
        <taxon>eudicotyledons</taxon>
        <taxon>Gunneridae</taxon>
        <taxon>Pentapetalae</taxon>
        <taxon>asterids</taxon>
        <taxon>campanulids</taxon>
        <taxon>Asterales</taxon>
        <taxon>Asteraceae</taxon>
        <taxon>Asteroideae</taxon>
        <taxon>Heliantheae alliance</taxon>
        <taxon>Tageteae</taxon>
        <taxon>Tagetes</taxon>
    </lineage>
</organism>
<accession>A0AAD8L5E5</accession>
<keyword evidence="2" id="KW-1185">Reference proteome</keyword>
<dbReference type="AlphaFoldDB" id="A0AAD8L5E5"/>
<name>A0AAD8L5E5_TARER</name>
<dbReference type="Proteomes" id="UP001229421">
    <property type="component" value="Unassembled WGS sequence"/>
</dbReference>
<reference evidence="1" key="1">
    <citation type="journal article" date="2023" name="bioRxiv">
        <title>Improved chromosome-level genome assembly for marigold (Tagetes erecta).</title>
        <authorList>
            <person name="Jiang F."/>
            <person name="Yuan L."/>
            <person name="Wang S."/>
            <person name="Wang H."/>
            <person name="Xu D."/>
            <person name="Wang A."/>
            <person name="Fan W."/>
        </authorList>
    </citation>
    <scope>NUCLEOTIDE SEQUENCE</scope>
    <source>
        <strain evidence="1">WSJ</strain>
        <tissue evidence="1">Leaf</tissue>
    </source>
</reference>
<comment type="caution">
    <text evidence="1">The sequence shown here is derived from an EMBL/GenBank/DDBJ whole genome shotgun (WGS) entry which is preliminary data.</text>
</comment>
<protein>
    <submittedName>
        <fullName evidence="1">Uncharacterized protein</fullName>
    </submittedName>
</protein>
<evidence type="ECO:0000313" key="1">
    <source>
        <dbReference type="EMBL" id="KAK1435980.1"/>
    </source>
</evidence>
<proteinExistence type="predicted"/>